<sequence>MDERLENISIDSLVSCTKRLGWQGDKVRLDVDTNKEGASKLMLIGKILSKKSFPRPIVKDIVHKAWSVTYDVEVNVVDKNVFMFTFKHEADVHGLPLNTQNEKKLLRIGGFIGRAIDTDLTGSEVAQWRRCVRVRVEIDISCPFISGFPLDREELPDIWIPFKFEKLGNFCYGCGRLGHEQRDCTDNEVQLQRQVGVEVGPFGSWLRADNNSFQPRLRTSGLLRMAWRVERSGQHVFQAASDTWNELVEYEKIEETKLAVTVAVHDEVPAMEHHRDFESAHIESPTNDLQSAKEVGPYQAPPFAMRILAWNCWGTGKALTVKALKALERENSPDIVFLAETKSTSPWLIIGDLNSICSSVDKKGGRLGGSSDSNRLNDFVANSGAIDLGFYGPQFTWSNKREGASTSDHRPILLDTYIDNCKLNRPFQFEAMWTKDESSVEEVVHSFKTLKMKKGYIGVKLDFNKAYDRMKWSFLEAVLRAFGFNNKGDPLSPYLFILGTPPISKLCYADDVILLCRERMDDVQSLVSCINTYCAWSGQMHFNCLKASMKKWIPVSNVFGGPLKRMLSYYYAPTAWKNICTSVQEGGLGFRTFWNLNQACLAKLAWWVLSKKDSICIQVLHAKYKVRSNWLNHKLGSVASWSWKSIENSKSILSKGACILVGDGSSTLVWEDPWIPDYPGFIPKPKEGNSPNNSMLPVLTNTPQDKWIWTKSTSGEFSIKSAYGILCNNADLGSSNPIWELIWKSHIHERLKMFLWRISSNLLPTKDNLDRFIDAEDQKIMSFMRNRSKSLLSIFSFIALWPKLCGLGVAGESDRHPCQLTVELSLQEIGEDPWYFPCQKKVYTNVPVQAEAEALRWSVYLAMDKFFSNVVFESDSQICIRAISQVDTSPLWRIQGLISDIKARTQNFPSATFSWVYREANTAIHLLSVWSLKNSVYGPLAPFCGPSNFASVISKEAYPSAVV</sequence>
<keyword evidence="1" id="KW-0479">Metal-binding</keyword>
<dbReference type="AlphaFoldDB" id="A0A2N9J321"/>
<dbReference type="InterPro" id="IPR044730">
    <property type="entry name" value="RNase_H-like_dom_plant"/>
</dbReference>
<dbReference type="Pfam" id="PF13966">
    <property type="entry name" value="zf-RVT"/>
    <property type="match status" value="1"/>
</dbReference>
<organism evidence="3">
    <name type="scientific">Fagus sylvatica</name>
    <name type="common">Beechnut</name>
    <dbReference type="NCBI Taxonomy" id="28930"/>
    <lineage>
        <taxon>Eukaryota</taxon>
        <taxon>Viridiplantae</taxon>
        <taxon>Streptophyta</taxon>
        <taxon>Embryophyta</taxon>
        <taxon>Tracheophyta</taxon>
        <taxon>Spermatophyta</taxon>
        <taxon>Magnoliopsida</taxon>
        <taxon>eudicotyledons</taxon>
        <taxon>Gunneridae</taxon>
        <taxon>Pentapetalae</taxon>
        <taxon>rosids</taxon>
        <taxon>fabids</taxon>
        <taxon>Fagales</taxon>
        <taxon>Fagaceae</taxon>
        <taxon>Fagus</taxon>
    </lineage>
</organism>
<reference evidence="3" key="1">
    <citation type="submission" date="2018-02" db="EMBL/GenBank/DDBJ databases">
        <authorList>
            <person name="Cohen D.B."/>
            <person name="Kent A.D."/>
        </authorList>
    </citation>
    <scope>NUCLEOTIDE SEQUENCE</scope>
</reference>
<dbReference type="GO" id="GO:0008270">
    <property type="term" value="F:zinc ion binding"/>
    <property type="evidence" value="ECO:0007669"/>
    <property type="project" value="UniProtKB-KW"/>
</dbReference>
<dbReference type="PROSITE" id="PS50158">
    <property type="entry name" value="ZF_CCHC"/>
    <property type="match status" value="1"/>
</dbReference>
<evidence type="ECO:0000259" key="2">
    <source>
        <dbReference type="PROSITE" id="PS50158"/>
    </source>
</evidence>
<name>A0A2N9J321_FAGSY</name>
<proteinExistence type="predicted"/>
<dbReference type="Gene3D" id="3.30.420.10">
    <property type="entry name" value="Ribonuclease H-like superfamily/Ribonuclease H"/>
    <property type="match status" value="1"/>
</dbReference>
<dbReference type="GO" id="GO:0003676">
    <property type="term" value="F:nucleic acid binding"/>
    <property type="evidence" value="ECO:0007669"/>
    <property type="project" value="InterPro"/>
</dbReference>
<protein>
    <recommendedName>
        <fullName evidence="2">CCHC-type domain-containing protein</fullName>
    </recommendedName>
</protein>
<dbReference type="InterPro" id="IPR036397">
    <property type="entry name" value="RNaseH_sf"/>
</dbReference>
<dbReference type="CDD" id="cd06222">
    <property type="entry name" value="RNase_H_like"/>
    <property type="match status" value="1"/>
</dbReference>
<gene>
    <name evidence="3" type="ORF">FSB_LOCUS59474</name>
</gene>
<dbReference type="Gene3D" id="3.60.10.10">
    <property type="entry name" value="Endonuclease/exonuclease/phosphatase"/>
    <property type="match status" value="1"/>
</dbReference>
<evidence type="ECO:0000256" key="1">
    <source>
        <dbReference type="PROSITE-ProRule" id="PRU00047"/>
    </source>
</evidence>
<dbReference type="InterPro" id="IPR026960">
    <property type="entry name" value="RVT-Znf"/>
</dbReference>
<accession>A0A2N9J321</accession>
<dbReference type="Pfam" id="PF14392">
    <property type="entry name" value="zf-CCHC_4"/>
    <property type="match status" value="1"/>
</dbReference>
<dbReference type="InterPro" id="IPR036691">
    <property type="entry name" value="Endo/exonu/phosph_ase_sf"/>
</dbReference>
<evidence type="ECO:0000313" key="3">
    <source>
        <dbReference type="EMBL" id="SPD31592.1"/>
    </source>
</evidence>
<keyword evidence="1" id="KW-0863">Zinc-finger</keyword>
<feature type="domain" description="CCHC-type" evidence="2">
    <location>
        <begin position="171"/>
        <end position="186"/>
    </location>
</feature>
<dbReference type="InterPro" id="IPR002156">
    <property type="entry name" value="RNaseH_domain"/>
</dbReference>
<dbReference type="InterPro" id="IPR001878">
    <property type="entry name" value="Znf_CCHC"/>
</dbReference>
<dbReference type="InterPro" id="IPR040256">
    <property type="entry name" value="At4g02000-like"/>
</dbReference>
<keyword evidence="1" id="KW-0862">Zinc</keyword>
<dbReference type="InterPro" id="IPR025836">
    <property type="entry name" value="Zn_knuckle_CX2CX4HX4C"/>
</dbReference>
<dbReference type="EMBL" id="OIVN01006369">
    <property type="protein sequence ID" value="SPD31592.1"/>
    <property type="molecule type" value="Genomic_DNA"/>
</dbReference>
<dbReference type="Pfam" id="PF13456">
    <property type="entry name" value="RVT_3"/>
    <property type="match status" value="1"/>
</dbReference>
<dbReference type="PANTHER" id="PTHR31286:SF178">
    <property type="entry name" value="DUF4283 DOMAIN-CONTAINING PROTEIN"/>
    <property type="match status" value="1"/>
</dbReference>
<dbReference type="GO" id="GO:0004523">
    <property type="term" value="F:RNA-DNA hybrid ribonuclease activity"/>
    <property type="evidence" value="ECO:0007669"/>
    <property type="project" value="InterPro"/>
</dbReference>
<dbReference type="SUPFAM" id="SSF56219">
    <property type="entry name" value="DNase I-like"/>
    <property type="match status" value="1"/>
</dbReference>
<dbReference type="PANTHER" id="PTHR31286">
    <property type="entry name" value="GLYCINE-RICH CELL WALL STRUCTURAL PROTEIN 1.8-LIKE"/>
    <property type="match status" value="1"/>
</dbReference>